<dbReference type="Pfam" id="PF16868">
    <property type="entry name" value="NMT1_3"/>
    <property type="match status" value="1"/>
</dbReference>
<accession>A0ABV6MGX5</accession>
<evidence type="ECO:0000313" key="2">
    <source>
        <dbReference type="EMBL" id="MFC0533804.1"/>
    </source>
</evidence>
<keyword evidence="1" id="KW-0732">Signal</keyword>
<dbReference type="PANTHER" id="PTHR42941">
    <property type="entry name" value="SLL1037 PROTEIN"/>
    <property type="match status" value="1"/>
</dbReference>
<gene>
    <name evidence="2" type="ORF">ACFFIA_40005</name>
</gene>
<dbReference type="RefSeq" id="WP_377261877.1">
    <property type="nucleotide sequence ID" value="NZ_JBHLUH010000091.1"/>
</dbReference>
<comment type="caution">
    <text evidence="2">The sequence shown here is derived from an EMBL/GenBank/DDBJ whole genome shotgun (WGS) entry which is preliminary data.</text>
</comment>
<keyword evidence="3" id="KW-1185">Reference proteome</keyword>
<sequence length="321" mass="33786">MRRPSLARRLLALLAAVTLAAGCAPEPPTDLRDGHLVLGTGNTTGVFYQVGGAYADVITTHLSGYEAIVAPTAGSADNLLRLGLGDVDIALTFADVAADAMRGRGAFADGARPLRALAVVYHNYTHLVVRADAGIRAPADLRGKRVSTGTVNSGAEFLALRLIRAAGLDPDRDIRRSSLSLSATTRGLADGTLDATFWSGGLPTVGITELMGAEAEMRFLPLDGLLPELERLYPATYGTGKIPAATYTLPGDIPTVTVGNLVVVDAGMPERLAHDLTALIFKYRQELIDGHPEWGAVDRESAGHTGVVPLHPGAQRFYDDG</sequence>
<dbReference type="InterPro" id="IPR011852">
    <property type="entry name" value="TRAP_TAXI"/>
</dbReference>
<dbReference type="PANTHER" id="PTHR42941:SF1">
    <property type="entry name" value="SLL1037 PROTEIN"/>
    <property type="match status" value="1"/>
</dbReference>
<reference evidence="2 3" key="1">
    <citation type="submission" date="2024-09" db="EMBL/GenBank/DDBJ databases">
        <authorList>
            <person name="Sun Q."/>
            <person name="Mori K."/>
        </authorList>
    </citation>
    <scope>NUCLEOTIDE SEQUENCE [LARGE SCALE GENOMIC DNA]</scope>
    <source>
        <strain evidence="2 3">TBRC 3947</strain>
    </source>
</reference>
<feature type="chain" id="PRO_5046279520" evidence="1">
    <location>
        <begin position="21"/>
        <end position="321"/>
    </location>
</feature>
<evidence type="ECO:0000256" key="1">
    <source>
        <dbReference type="SAM" id="SignalP"/>
    </source>
</evidence>
<dbReference type="SUPFAM" id="SSF53850">
    <property type="entry name" value="Periplasmic binding protein-like II"/>
    <property type="match status" value="1"/>
</dbReference>
<organism evidence="2 3">
    <name type="scientific">Phytohabitans kaempferiae</name>
    <dbReference type="NCBI Taxonomy" id="1620943"/>
    <lineage>
        <taxon>Bacteria</taxon>
        <taxon>Bacillati</taxon>
        <taxon>Actinomycetota</taxon>
        <taxon>Actinomycetes</taxon>
        <taxon>Micromonosporales</taxon>
        <taxon>Micromonosporaceae</taxon>
    </lineage>
</organism>
<dbReference type="NCBIfam" id="TIGR02122">
    <property type="entry name" value="TRAP_TAXI"/>
    <property type="match status" value="1"/>
</dbReference>
<evidence type="ECO:0000313" key="3">
    <source>
        <dbReference type="Proteomes" id="UP001589867"/>
    </source>
</evidence>
<dbReference type="Proteomes" id="UP001589867">
    <property type="component" value="Unassembled WGS sequence"/>
</dbReference>
<dbReference type="Gene3D" id="3.40.190.10">
    <property type="entry name" value="Periplasmic binding protein-like II"/>
    <property type="match status" value="2"/>
</dbReference>
<feature type="signal peptide" evidence="1">
    <location>
        <begin position="1"/>
        <end position="20"/>
    </location>
</feature>
<dbReference type="EMBL" id="JBHLUH010000091">
    <property type="protein sequence ID" value="MFC0533804.1"/>
    <property type="molecule type" value="Genomic_DNA"/>
</dbReference>
<name>A0ABV6MGX5_9ACTN</name>
<protein>
    <submittedName>
        <fullName evidence="2">TAXI family TRAP transporter solute-binding subunit</fullName>
    </submittedName>
</protein>
<proteinExistence type="predicted"/>
<dbReference type="PROSITE" id="PS51257">
    <property type="entry name" value="PROKAR_LIPOPROTEIN"/>
    <property type="match status" value="1"/>
</dbReference>